<dbReference type="GO" id="GO:0046872">
    <property type="term" value="F:metal ion binding"/>
    <property type="evidence" value="ECO:0007669"/>
    <property type="project" value="UniProtKB-KW"/>
</dbReference>
<comment type="caution">
    <text evidence="15">The sequence shown here is derived from an EMBL/GenBank/DDBJ whole genome shotgun (WGS) entry which is preliminary data.</text>
</comment>
<gene>
    <name evidence="15" type="ORF">B4U80_02246</name>
</gene>
<evidence type="ECO:0000256" key="1">
    <source>
        <dbReference type="ARBA" id="ARBA00000815"/>
    </source>
</evidence>
<keyword evidence="11" id="KW-1199">Hemostasis impairing toxin</keyword>
<evidence type="ECO:0000256" key="9">
    <source>
        <dbReference type="ARBA" id="ARBA00022741"/>
    </source>
</evidence>
<protein>
    <submittedName>
        <fullName evidence="15">5'-nucleotidase-like protein</fullName>
    </submittedName>
</protein>
<dbReference type="STRING" id="299467.A0A443SL29"/>
<sequence>MDHLLKFLIVISSTQLILVNCHLNLTIIHNNDIHSRYLPTTINGEDCEAENDVRCFGGIGKIVTKVRELRKQIPNLLFLNGGDTFTGTLYYSLFKWKLAADMVLRMRFDAMSFGNHEFDDGVAGLAPYLEATHEKVPTLACNVDVSNEPKMRHLVNKSKVFTVGGQKIAVIGYVTPDTAKISFPGHTLKFTDEAECIEKEVEKLKKENVKIFIAVGHSGFDEDKAIARKVPDLDVIVGGHTNTFLYNGKPPSKEVASDVYPAVVEHKDGRRTLVVQAYAYGKYLGFLNVIIDEKGEVVKFHGQPILLDHTVPDDPKIREFMLKKSGQLKAKYDSPIGKTLVLLDGDCRKHECNMGNFVTDMMLTSVISIKPKPHNGWAEYPCSFISGGFLRASIDDLKNNSDVTSRDVIRVVPFENKISGIILTGKVLKEVFEHSVHRFSDTLTEYEGEFLQVSGFKVIYDLSKPVGQRVVRLMIRCGECRVPMYEILDESKTYKVLTSDFMAGGGDLYLMLIKVEHEPFNKVIQWEMINYFKNHSPVFAGLEKRSKFVKQKQLVKDA</sequence>
<keyword evidence="6" id="KW-0800">Toxin</keyword>
<comment type="similarity">
    <text evidence="3 12">Belongs to the 5'-nucleotidase family.</text>
</comment>
<evidence type="ECO:0000313" key="16">
    <source>
        <dbReference type="Proteomes" id="UP000288716"/>
    </source>
</evidence>
<dbReference type="Pfam" id="PF02872">
    <property type="entry name" value="5_nucleotid_C"/>
    <property type="match status" value="1"/>
</dbReference>
<keyword evidence="10 12" id="KW-0378">Hydrolase</keyword>
<comment type="subcellular location">
    <subcellularLocation>
        <location evidence="2">Secreted</location>
    </subcellularLocation>
</comment>
<dbReference type="SUPFAM" id="SSF56300">
    <property type="entry name" value="Metallo-dependent phosphatases"/>
    <property type="match status" value="1"/>
</dbReference>
<feature type="chain" id="PRO_5018816273" evidence="12">
    <location>
        <begin position="22"/>
        <end position="558"/>
    </location>
</feature>
<evidence type="ECO:0000256" key="4">
    <source>
        <dbReference type="ARBA" id="ARBA00022442"/>
    </source>
</evidence>
<keyword evidence="16" id="KW-1185">Reference proteome</keyword>
<evidence type="ECO:0000256" key="2">
    <source>
        <dbReference type="ARBA" id="ARBA00004613"/>
    </source>
</evidence>
<evidence type="ECO:0000256" key="8">
    <source>
        <dbReference type="ARBA" id="ARBA00022729"/>
    </source>
</evidence>
<dbReference type="GO" id="GO:0008253">
    <property type="term" value="F:5'-nucleotidase activity"/>
    <property type="evidence" value="ECO:0007669"/>
    <property type="project" value="UniProtKB-EC"/>
</dbReference>
<dbReference type="SUPFAM" id="SSF55816">
    <property type="entry name" value="5'-nucleotidase (syn. UDP-sugar hydrolase), C-terminal domain"/>
    <property type="match status" value="1"/>
</dbReference>
<keyword evidence="9 12" id="KW-0547">Nucleotide-binding</keyword>
<dbReference type="Gene3D" id="3.60.21.10">
    <property type="match status" value="1"/>
</dbReference>
<keyword evidence="5" id="KW-0964">Secreted</keyword>
<dbReference type="FunFam" id="3.60.21.10:FF:000020">
    <property type="entry name" value="NT5E isoform 4"/>
    <property type="match status" value="1"/>
</dbReference>
<evidence type="ECO:0000256" key="7">
    <source>
        <dbReference type="ARBA" id="ARBA00022723"/>
    </source>
</evidence>
<keyword evidence="4" id="KW-1201">Platelet aggregation inhibiting toxin</keyword>
<dbReference type="GO" id="GO:0005576">
    <property type="term" value="C:extracellular region"/>
    <property type="evidence" value="ECO:0007669"/>
    <property type="project" value="UniProtKB-SubCell"/>
</dbReference>
<evidence type="ECO:0000256" key="5">
    <source>
        <dbReference type="ARBA" id="ARBA00022525"/>
    </source>
</evidence>
<name>A0A443SL29_9ACAR</name>
<dbReference type="Pfam" id="PF00149">
    <property type="entry name" value="Metallophos"/>
    <property type="match status" value="1"/>
</dbReference>
<feature type="domain" description="Calcineurin-like phosphoesterase" evidence="13">
    <location>
        <begin position="26"/>
        <end position="241"/>
    </location>
</feature>
<dbReference type="PANTHER" id="PTHR11575">
    <property type="entry name" value="5'-NUCLEOTIDASE-RELATED"/>
    <property type="match status" value="1"/>
</dbReference>
<dbReference type="GO" id="GO:0006196">
    <property type="term" value="P:AMP catabolic process"/>
    <property type="evidence" value="ECO:0007669"/>
    <property type="project" value="TreeGrafter"/>
</dbReference>
<dbReference type="InterPro" id="IPR029052">
    <property type="entry name" value="Metallo-depent_PP-like"/>
</dbReference>
<feature type="domain" description="5'-Nucleotidase C-terminal" evidence="14">
    <location>
        <begin position="336"/>
        <end position="512"/>
    </location>
</feature>
<accession>A0A443SL29</accession>
<dbReference type="GO" id="GO:0000166">
    <property type="term" value="F:nucleotide binding"/>
    <property type="evidence" value="ECO:0007669"/>
    <property type="project" value="UniProtKB-KW"/>
</dbReference>
<organism evidence="15 16">
    <name type="scientific">Leptotrombidium deliense</name>
    <dbReference type="NCBI Taxonomy" id="299467"/>
    <lineage>
        <taxon>Eukaryota</taxon>
        <taxon>Metazoa</taxon>
        <taxon>Ecdysozoa</taxon>
        <taxon>Arthropoda</taxon>
        <taxon>Chelicerata</taxon>
        <taxon>Arachnida</taxon>
        <taxon>Acari</taxon>
        <taxon>Acariformes</taxon>
        <taxon>Trombidiformes</taxon>
        <taxon>Prostigmata</taxon>
        <taxon>Anystina</taxon>
        <taxon>Parasitengona</taxon>
        <taxon>Trombiculoidea</taxon>
        <taxon>Trombiculidae</taxon>
        <taxon>Leptotrombidium</taxon>
    </lineage>
</organism>
<evidence type="ECO:0000259" key="13">
    <source>
        <dbReference type="Pfam" id="PF00149"/>
    </source>
</evidence>
<dbReference type="GO" id="GO:0005886">
    <property type="term" value="C:plasma membrane"/>
    <property type="evidence" value="ECO:0007669"/>
    <property type="project" value="TreeGrafter"/>
</dbReference>
<dbReference type="InterPro" id="IPR008334">
    <property type="entry name" value="5'-Nucleotdase_C"/>
</dbReference>
<dbReference type="InterPro" id="IPR006179">
    <property type="entry name" value="5_nucleotidase/apyrase"/>
</dbReference>
<evidence type="ECO:0000256" key="10">
    <source>
        <dbReference type="ARBA" id="ARBA00022801"/>
    </source>
</evidence>
<dbReference type="PANTHER" id="PTHR11575:SF24">
    <property type="entry name" value="5'-NUCLEOTIDASE"/>
    <property type="match status" value="1"/>
</dbReference>
<dbReference type="AlphaFoldDB" id="A0A443SL29"/>
<keyword evidence="7" id="KW-0479">Metal-binding</keyword>
<evidence type="ECO:0000313" key="15">
    <source>
        <dbReference type="EMBL" id="RWS28195.1"/>
    </source>
</evidence>
<keyword evidence="8 12" id="KW-0732">Signal</keyword>
<proteinExistence type="inferred from homology"/>
<evidence type="ECO:0000256" key="11">
    <source>
        <dbReference type="ARBA" id="ARBA00023240"/>
    </source>
</evidence>
<dbReference type="Proteomes" id="UP000288716">
    <property type="component" value="Unassembled WGS sequence"/>
</dbReference>
<reference evidence="15 16" key="1">
    <citation type="journal article" date="2018" name="Gigascience">
        <title>Genomes of trombidid mites reveal novel predicted allergens and laterally-transferred genes associated with secondary metabolism.</title>
        <authorList>
            <person name="Dong X."/>
            <person name="Chaisiri K."/>
            <person name="Xia D."/>
            <person name="Armstrong S.D."/>
            <person name="Fang Y."/>
            <person name="Donnelly M.J."/>
            <person name="Kadowaki T."/>
            <person name="McGarry J.W."/>
            <person name="Darby A.C."/>
            <person name="Makepeace B.L."/>
        </authorList>
    </citation>
    <scope>NUCLEOTIDE SEQUENCE [LARGE SCALE GENOMIC DNA]</scope>
    <source>
        <strain evidence="15">UoL-UT</strain>
    </source>
</reference>
<evidence type="ECO:0000259" key="14">
    <source>
        <dbReference type="Pfam" id="PF02872"/>
    </source>
</evidence>
<dbReference type="CDD" id="cd07409">
    <property type="entry name" value="MPP_CD73_N"/>
    <property type="match status" value="1"/>
</dbReference>
<feature type="signal peptide" evidence="12">
    <location>
        <begin position="1"/>
        <end position="21"/>
    </location>
</feature>
<dbReference type="EMBL" id="NCKV01001526">
    <property type="protein sequence ID" value="RWS28195.1"/>
    <property type="molecule type" value="Genomic_DNA"/>
</dbReference>
<dbReference type="Gene3D" id="3.90.780.10">
    <property type="entry name" value="5'-Nucleotidase, C-terminal domain"/>
    <property type="match status" value="1"/>
</dbReference>
<dbReference type="FunFam" id="3.90.780.10:FF:000004">
    <property type="entry name" value="UDP-sugar hydrolase, putative"/>
    <property type="match status" value="1"/>
</dbReference>
<dbReference type="InterPro" id="IPR036907">
    <property type="entry name" value="5'-Nucleotdase_C_sf"/>
</dbReference>
<evidence type="ECO:0000256" key="12">
    <source>
        <dbReference type="RuleBase" id="RU362119"/>
    </source>
</evidence>
<dbReference type="VEuPathDB" id="VectorBase:LDEU003845"/>
<dbReference type="OrthoDB" id="7722975at2759"/>
<dbReference type="InterPro" id="IPR004843">
    <property type="entry name" value="Calcineurin-like_PHP"/>
</dbReference>
<evidence type="ECO:0000256" key="3">
    <source>
        <dbReference type="ARBA" id="ARBA00006654"/>
    </source>
</evidence>
<dbReference type="PRINTS" id="PR01607">
    <property type="entry name" value="APYRASEFAMLY"/>
</dbReference>
<dbReference type="GO" id="GO:0090729">
    <property type="term" value="F:toxin activity"/>
    <property type="evidence" value="ECO:0007669"/>
    <property type="project" value="UniProtKB-KW"/>
</dbReference>
<evidence type="ECO:0000256" key="6">
    <source>
        <dbReference type="ARBA" id="ARBA00022656"/>
    </source>
</evidence>
<comment type="catalytic activity">
    <reaction evidence="1">
        <text>a ribonucleoside 5'-phosphate + H2O = a ribonucleoside + phosphate</text>
        <dbReference type="Rhea" id="RHEA:12484"/>
        <dbReference type="ChEBI" id="CHEBI:15377"/>
        <dbReference type="ChEBI" id="CHEBI:18254"/>
        <dbReference type="ChEBI" id="CHEBI:43474"/>
        <dbReference type="ChEBI" id="CHEBI:58043"/>
        <dbReference type="EC" id="3.1.3.5"/>
    </reaction>
</comment>